<evidence type="ECO:0000313" key="1">
    <source>
        <dbReference type="EMBL" id="EJZ64698.1"/>
    </source>
</evidence>
<dbReference type="AlphaFoldDB" id="K0WZU2"/>
<dbReference type="EMBL" id="ADLE01000008">
    <property type="protein sequence ID" value="EJZ64698.1"/>
    <property type="molecule type" value="Genomic_DNA"/>
</dbReference>
<evidence type="ECO:0000313" key="2">
    <source>
        <dbReference type="Proteomes" id="UP000006044"/>
    </source>
</evidence>
<proteinExistence type="predicted"/>
<accession>K0WZU2</accession>
<dbReference type="RefSeq" id="WP_008861666.1">
    <property type="nucleotide sequence ID" value="NZ_CAXSNY010000001.1"/>
</dbReference>
<name>K0WZU2_9BACT</name>
<reference evidence="1 2" key="1">
    <citation type="submission" date="2012-08" db="EMBL/GenBank/DDBJ databases">
        <title>The Genome Sequence of Barnesiella intestinihominis YIT 11860.</title>
        <authorList>
            <consortium name="The Broad Institute Genome Sequencing Platform"/>
            <person name="Earl A."/>
            <person name="Ward D."/>
            <person name="Feldgarden M."/>
            <person name="Gevers D."/>
            <person name="Morotomi M."/>
            <person name="Walker B."/>
            <person name="Young S.K."/>
            <person name="Zeng Q."/>
            <person name="Gargeya S."/>
            <person name="Fitzgerald M."/>
            <person name="Haas B."/>
            <person name="Abouelleil A."/>
            <person name="Alvarado L."/>
            <person name="Arachchi H.M."/>
            <person name="Berlin A.M."/>
            <person name="Chapman S.B."/>
            <person name="Goldberg J."/>
            <person name="Griggs A."/>
            <person name="Gujja S."/>
            <person name="Hansen M."/>
            <person name="Howarth C."/>
            <person name="Imamovic A."/>
            <person name="Larimer J."/>
            <person name="McCowen C."/>
            <person name="Montmayeur A."/>
            <person name="Murphy C."/>
            <person name="Neiman D."/>
            <person name="Pearson M."/>
            <person name="Priest M."/>
            <person name="Roberts A."/>
            <person name="Saif S."/>
            <person name="Shea T."/>
            <person name="Sisk P."/>
            <person name="Sykes S."/>
            <person name="Wortman J."/>
            <person name="Nusbaum C."/>
            <person name="Birren B."/>
        </authorList>
    </citation>
    <scope>NUCLEOTIDE SEQUENCE [LARGE SCALE GENOMIC DNA]</scope>
    <source>
        <strain evidence="1 2">YIT 11860</strain>
    </source>
</reference>
<protein>
    <submittedName>
        <fullName evidence="1">Uncharacterized protein</fullName>
    </submittedName>
</protein>
<sequence>MSVNFNPYENYRIRVFENSGELRNYKKDVVVDNRRERVVLLIGQVAPDKFAIGYDIFFADGRRAGRLPSLEFGYFVREREAKLYFLGYIKQNRSRFLPSTIEAVDDLIRTIIQPGLF</sequence>
<organism evidence="1 2">
    <name type="scientific">Barnesiella intestinihominis YIT 11860</name>
    <dbReference type="NCBI Taxonomy" id="742726"/>
    <lineage>
        <taxon>Bacteria</taxon>
        <taxon>Pseudomonadati</taxon>
        <taxon>Bacteroidota</taxon>
        <taxon>Bacteroidia</taxon>
        <taxon>Bacteroidales</taxon>
        <taxon>Barnesiellaceae</taxon>
        <taxon>Barnesiella</taxon>
    </lineage>
</organism>
<keyword evidence="2" id="KW-1185">Reference proteome</keyword>
<dbReference type="GeneID" id="77848473"/>
<dbReference type="STRING" id="742726.HMPREF9448_01180"/>
<gene>
    <name evidence="1" type="ORF">HMPREF9448_01180</name>
</gene>
<comment type="caution">
    <text evidence="1">The sequence shown here is derived from an EMBL/GenBank/DDBJ whole genome shotgun (WGS) entry which is preliminary data.</text>
</comment>
<dbReference type="HOGENOM" id="CLU_2080121_0_0_10"/>
<dbReference type="Proteomes" id="UP000006044">
    <property type="component" value="Unassembled WGS sequence"/>
</dbReference>